<feature type="signal peptide" evidence="1">
    <location>
        <begin position="1"/>
        <end position="23"/>
    </location>
</feature>
<comment type="caution">
    <text evidence="2">The sequence shown here is derived from an EMBL/GenBank/DDBJ whole genome shotgun (WGS) entry which is preliminary data.</text>
</comment>
<feature type="chain" id="PRO_5013942479" evidence="1">
    <location>
        <begin position="24"/>
        <end position="88"/>
    </location>
</feature>
<name>A0A2G5TUE1_9PELO</name>
<evidence type="ECO:0000313" key="3">
    <source>
        <dbReference type="Proteomes" id="UP000230233"/>
    </source>
</evidence>
<keyword evidence="1" id="KW-0732">Signal</keyword>
<protein>
    <submittedName>
        <fullName evidence="2">Uncharacterized protein</fullName>
    </submittedName>
</protein>
<dbReference type="AlphaFoldDB" id="A0A2G5TUE1"/>
<sequence>MMRLVSTFALAILLLLLATLGDTYNHHYRVHGKITCPRKWFWYWVELHELDVSSSDDLFGSGEGDSFYPHYYNHTWTGENSDELTAVS</sequence>
<accession>A0A2G5TUE1</accession>
<keyword evidence="3" id="KW-1185">Reference proteome</keyword>
<dbReference type="EMBL" id="PDUG01000005">
    <property type="protein sequence ID" value="PIC30892.1"/>
    <property type="molecule type" value="Genomic_DNA"/>
</dbReference>
<organism evidence="2 3">
    <name type="scientific">Caenorhabditis nigoni</name>
    <dbReference type="NCBI Taxonomy" id="1611254"/>
    <lineage>
        <taxon>Eukaryota</taxon>
        <taxon>Metazoa</taxon>
        <taxon>Ecdysozoa</taxon>
        <taxon>Nematoda</taxon>
        <taxon>Chromadorea</taxon>
        <taxon>Rhabditida</taxon>
        <taxon>Rhabditina</taxon>
        <taxon>Rhabditomorpha</taxon>
        <taxon>Rhabditoidea</taxon>
        <taxon>Rhabditidae</taxon>
        <taxon>Peloderinae</taxon>
        <taxon>Caenorhabditis</taxon>
    </lineage>
</organism>
<proteinExistence type="predicted"/>
<evidence type="ECO:0000313" key="2">
    <source>
        <dbReference type="EMBL" id="PIC30892.1"/>
    </source>
</evidence>
<dbReference type="Proteomes" id="UP000230233">
    <property type="component" value="Chromosome V"/>
</dbReference>
<evidence type="ECO:0000256" key="1">
    <source>
        <dbReference type="SAM" id="SignalP"/>
    </source>
</evidence>
<gene>
    <name evidence="2" type="primary">Cnig_chr_V.g21984</name>
    <name evidence="2" type="ORF">B9Z55_021984</name>
</gene>
<reference evidence="3" key="1">
    <citation type="submission" date="2017-10" db="EMBL/GenBank/DDBJ databases">
        <title>Rapid genome shrinkage in a self-fertile nematode reveals novel sperm competition proteins.</title>
        <authorList>
            <person name="Yin D."/>
            <person name="Schwarz E.M."/>
            <person name="Thomas C.G."/>
            <person name="Felde R.L."/>
            <person name="Korf I.F."/>
            <person name="Cutter A.D."/>
            <person name="Schartner C.M."/>
            <person name="Ralston E.J."/>
            <person name="Meyer B.J."/>
            <person name="Haag E.S."/>
        </authorList>
    </citation>
    <scope>NUCLEOTIDE SEQUENCE [LARGE SCALE GENOMIC DNA]</scope>
    <source>
        <strain evidence="3">JU1422</strain>
    </source>
</reference>